<keyword evidence="3" id="KW-1185">Reference proteome</keyword>
<keyword evidence="1" id="KW-0732">Signal</keyword>
<evidence type="ECO:0000313" key="3">
    <source>
        <dbReference type="Proteomes" id="UP000222788"/>
    </source>
</evidence>
<reference evidence="2 3" key="2">
    <citation type="journal article" date="2013" name="IMA Fungus">
        <title>IMA Genome-F 1: Ceratocystis fimbriata: Draft nuclear genome sequence for the plant pathogen, Ceratocystis fimbriata.</title>
        <authorList>
            <person name="Wilken P.M."/>
            <person name="Steenkamp E.T."/>
            <person name="Wingfield M.J."/>
            <person name="de Beer Z.W."/>
            <person name="Wingfield B.D."/>
        </authorList>
    </citation>
    <scope>NUCLEOTIDE SEQUENCE [LARGE SCALE GENOMIC DNA]</scope>
    <source>
        <strain evidence="2 3">CBS 114723</strain>
    </source>
</reference>
<comment type="caution">
    <text evidence="2">The sequence shown here is derived from an EMBL/GenBank/DDBJ whole genome shotgun (WGS) entry which is preliminary data.</text>
</comment>
<feature type="signal peptide" evidence="1">
    <location>
        <begin position="1"/>
        <end position="18"/>
    </location>
</feature>
<protein>
    <submittedName>
        <fullName evidence="2">Uncharacterized protein</fullName>
    </submittedName>
</protein>
<dbReference type="AlphaFoldDB" id="A0A2C5WG81"/>
<feature type="chain" id="PRO_5012180309" evidence="1">
    <location>
        <begin position="19"/>
        <end position="195"/>
    </location>
</feature>
<accession>A0A2C5WG81</accession>
<sequence>MRLLDFLSLSFLLVGVNAQDTLEDHGYTFNNLGDGLCTVTSRHYSKGEEPLNEFKVSKADKIMAVDKILNHLEEKRPDQLSTSAIMTAVCQKYGLKPDSLSKVVIKASKDTCLENALSAYRWLHTDVKEDEKVVAKITLDEENPDFIVRYILYECSGFKIVAGMLTSNSIVGDISIEEGIEDCSISYFITPYTGN</sequence>
<evidence type="ECO:0000256" key="1">
    <source>
        <dbReference type="SAM" id="SignalP"/>
    </source>
</evidence>
<dbReference type="EMBL" id="APWK03000201">
    <property type="protein sequence ID" value="PHH49458.1"/>
    <property type="molecule type" value="Genomic_DNA"/>
</dbReference>
<proteinExistence type="predicted"/>
<dbReference type="Proteomes" id="UP000222788">
    <property type="component" value="Unassembled WGS sequence"/>
</dbReference>
<organism evidence="2 3">
    <name type="scientific">Ceratocystis fimbriata CBS 114723</name>
    <dbReference type="NCBI Taxonomy" id="1035309"/>
    <lineage>
        <taxon>Eukaryota</taxon>
        <taxon>Fungi</taxon>
        <taxon>Dikarya</taxon>
        <taxon>Ascomycota</taxon>
        <taxon>Pezizomycotina</taxon>
        <taxon>Sordariomycetes</taxon>
        <taxon>Hypocreomycetidae</taxon>
        <taxon>Microascales</taxon>
        <taxon>Ceratocystidaceae</taxon>
        <taxon>Ceratocystis</taxon>
    </lineage>
</organism>
<evidence type="ECO:0000313" key="2">
    <source>
        <dbReference type="EMBL" id="PHH49458.1"/>
    </source>
</evidence>
<reference evidence="2 3" key="1">
    <citation type="journal article" date="2013" name="Fungal Biol.">
        <title>Analysis of microsatellite markers in the genome of the plant pathogen Ceratocystis fimbriata.</title>
        <authorList>
            <person name="Simpson M.C."/>
            <person name="Wilken P.M."/>
            <person name="Coetzee M.P."/>
            <person name="Wingfield M.J."/>
            <person name="Wingfield B.D."/>
        </authorList>
    </citation>
    <scope>NUCLEOTIDE SEQUENCE [LARGE SCALE GENOMIC DNA]</scope>
    <source>
        <strain evidence="2 3">CBS 114723</strain>
    </source>
</reference>
<gene>
    <name evidence="2" type="ORF">CFIMG_007795RA00001</name>
</gene>
<name>A0A2C5WG81_9PEZI</name>